<dbReference type="OrthoDB" id="9785276at2"/>
<dbReference type="Pfam" id="PF05199">
    <property type="entry name" value="GMC_oxred_C"/>
    <property type="match status" value="1"/>
</dbReference>
<evidence type="ECO:0000256" key="1">
    <source>
        <dbReference type="ARBA" id="ARBA00001974"/>
    </source>
</evidence>
<dbReference type="Gene3D" id="3.50.50.60">
    <property type="entry name" value="FAD/NAD(P)-binding domain"/>
    <property type="match status" value="1"/>
</dbReference>
<evidence type="ECO:0000313" key="6">
    <source>
        <dbReference type="EMBL" id="QDL38468.1"/>
    </source>
</evidence>
<evidence type="ECO:0000256" key="4">
    <source>
        <dbReference type="ARBA" id="ARBA00022827"/>
    </source>
</evidence>
<proteinExistence type="inferred from homology"/>
<comment type="cofactor">
    <cofactor evidence="1">
        <name>FAD</name>
        <dbReference type="ChEBI" id="CHEBI:57692"/>
    </cofactor>
</comment>
<dbReference type="Gene3D" id="3.30.410.40">
    <property type="match status" value="1"/>
</dbReference>
<evidence type="ECO:0000259" key="5">
    <source>
        <dbReference type="PROSITE" id="PS00624"/>
    </source>
</evidence>
<dbReference type="InterPro" id="IPR012132">
    <property type="entry name" value="GMC_OxRdtase"/>
</dbReference>
<evidence type="ECO:0000256" key="2">
    <source>
        <dbReference type="ARBA" id="ARBA00010790"/>
    </source>
</evidence>
<dbReference type="PIRSF" id="PIRSF000137">
    <property type="entry name" value="Alcohol_oxidase"/>
    <property type="match status" value="1"/>
</dbReference>
<evidence type="ECO:0000256" key="3">
    <source>
        <dbReference type="ARBA" id="ARBA00022630"/>
    </source>
</evidence>
<accession>A0A515DDG4</accession>
<dbReference type="GO" id="GO:0050660">
    <property type="term" value="F:flavin adenine dinucleotide binding"/>
    <property type="evidence" value="ECO:0007669"/>
    <property type="project" value="InterPro"/>
</dbReference>
<dbReference type="PROSITE" id="PS00624">
    <property type="entry name" value="GMC_OXRED_2"/>
    <property type="match status" value="1"/>
</dbReference>
<dbReference type="PANTHER" id="PTHR11552">
    <property type="entry name" value="GLUCOSE-METHANOL-CHOLINE GMC OXIDOREDUCTASE"/>
    <property type="match status" value="1"/>
</dbReference>
<keyword evidence="4" id="KW-0274">FAD</keyword>
<dbReference type="InterPro" id="IPR000172">
    <property type="entry name" value="GMC_OxRdtase_N"/>
</dbReference>
<evidence type="ECO:0000313" key="7">
    <source>
        <dbReference type="Proteomes" id="UP000316798"/>
    </source>
</evidence>
<dbReference type="AlphaFoldDB" id="A0A515DDG4"/>
<name>A0A515DDG4_9BURK</name>
<dbReference type="Pfam" id="PF00732">
    <property type="entry name" value="GMC_oxred_N"/>
    <property type="match status" value="1"/>
</dbReference>
<dbReference type="RefSeq" id="WP_142819914.1">
    <property type="nucleotide sequence ID" value="NZ_CP035503.1"/>
</dbReference>
<dbReference type="GO" id="GO:0016614">
    <property type="term" value="F:oxidoreductase activity, acting on CH-OH group of donors"/>
    <property type="evidence" value="ECO:0007669"/>
    <property type="project" value="InterPro"/>
</dbReference>
<dbReference type="SUPFAM" id="SSF54373">
    <property type="entry name" value="FAD-linked reductases, C-terminal domain"/>
    <property type="match status" value="1"/>
</dbReference>
<dbReference type="Proteomes" id="UP000316798">
    <property type="component" value="Chromosome"/>
</dbReference>
<dbReference type="InterPro" id="IPR007867">
    <property type="entry name" value="GMC_OxRtase_C"/>
</dbReference>
<feature type="domain" description="Glucose-methanol-choline oxidoreductase N-terminal" evidence="5">
    <location>
        <begin position="254"/>
        <end position="268"/>
    </location>
</feature>
<organism evidence="6 7">
    <name type="scientific">Rhodoferax sediminis</name>
    <dbReference type="NCBI Taxonomy" id="2509614"/>
    <lineage>
        <taxon>Bacteria</taxon>
        <taxon>Pseudomonadati</taxon>
        <taxon>Pseudomonadota</taxon>
        <taxon>Betaproteobacteria</taxon>
        <taxon>Burkholderiales</taxon>
        <taxon>Comamonadaceae</taxon>
        <taxon>Rhodoferax</taxon>
    </lineage>
</organism>
<sequence length="539" mass="58293">MTRQFDYIVVGAGSSGAALATRLSEGGADVLLLEAGPPRENDFWVKVPIGIARIVGNPVYVWPFNTEPQPTLAGRTVYWPRGRLPGGSSSVNGMIFVRGDPAEFDHWRDLGNTGWGWNDVLPYFKRLESTLVGNDQTRGRSGPIAVTPLSATPDELSDAFISACEQAGIPRTADYNGRAYEGVSYLQLSTLRGRRSSTATGYLQGLRNPRVSLETGALARRVLFDGRRAVGIEYEQGGRIVQAYAAREVILSAGPLKTPQLLELSGVGDAALLQRLGVPVVHHLPGVGENLVDHLQSRITLACTRPITLNEIVGRPLRQAWMGAKYLATRRGFMATPSHTVHALAKTSPAQTRPEVKIQLQHLSGKDRFEVSDRGAGSGLDSHPGFSVGFFQLRPASRGYVHTTTTDVHAAPKIDPRYITEEADQQVMLEALRLTRSVVHRPGMTRYIERETRPGADVESDADLLAYIRQSGQTSFHPVGTCRMGDDALAVVDASLLVRGLAGLRVVDSSIMPTMPSSNTNAASIMIGEKAADLIGKTS</sequence>
<dbReference type="InterPro" id="IPR036188">
    <property type="entry name" value="FAD/NAD-bd_sf"/>
</dbReference>
<keyword evidence="7" id="KW-1185">Reference proteome</keyword>
<reference evidence="6 7" key="1">
    <citation type="submission" date="2019-01" db="EMBL/GenBank/DDBJ databases">
        <title>Genomic insights into a novel species Rhodoferax sp.</title>
        <authorList>
            <person name="Jin L."/>
        </authorList>
    </citation>
    <scope>NUCLEOTIDE SEQUENCE [LARGE SCALE GENOMIC DNA]</scope>
    <source>
        <strain evidence="6 7">CHu59-6-5</strain>
    </source>
</reference>
<keyword evidence="3" id="KW-0285">Flavoprotein</keyword>
<protein>
    <submittedName>
        <fullName evidence="6">Glucose-methanol-choline oxidoreductase</fullName>
    </submittedName>
</protein>
<dbReference type="KEGG" id="rhf:EUB48_15090"/>
<dbReference type="EMBL" id="CP035503">
    <property type="protein sequence ID" value="QDL38468.1"/>
    <property type="molecule type" value="Genomic_DNA"/>
</dbReference>
<dbReference type="PANTHER" id="PTHR11552:SF147">
    <property type="entry name" value="CHOLINE DEHYDROGENASE, MITOCHONDRIAL"/>
    <property type="match status" value="1"/>
</dbReference>
<gene>
    <name evidence="6" type="ORF">EUB48_15090</name>
</gene>
<comment type="similarity">
    <text evidence="2">Belongs to the GMC oxidoreductase family.</text>
</comment>
<dbReference type="SUPFAM" id="SSF51905">
    <property type="entry name" value="FAD/NAD(P)-binding domain"/>
    <property type="match status" value="1"/>
</dbReference>